<organism evidence="1">
    <name type="scientific">Anguilla anguilla</name>
    <name type="common">European freshwater eel</name>
    <name type="synonym">Muraena anguilla</name>
    <dbReference type="NCBI Taxonomy" id="7936"/>
    <lineage>
        <taxon>Eukaryota</taxon>
        <taxon>Metazoa</taxon>
        <taxon>Chordata</taxon>
        <taxon>Craniata</taxon>
        <taxon>Vertebrata</taxon>
        <taxon>Euteleostomi</taxon>
        <taxon>Actinopterygii</taxon>
        <taxon>Neopterygii</taxon>
        <taxon>Teleostei</taxon>
        <taxon>Anguilliformes</taxon>
        <taxon>Anguillidae</taxon>
        <taxon>Anguilla</taxon>
    </lineage>
</organism>
<reference evidence="1" key="2">
    <citation type="journal article" date="2015" name="Fish Shellfish Immunol.">
        <title>Early steps in the European eel (Anguilla anguilla)-Vibrio vulnificus interaction in the gills: Role of the RtxA13 toxin.</title>
        <authorList>
            <person name="Callol A."/>
            <person name="Pajuelo D."/>
            <person name="Ebbesson L."/>
            <person name="Teles M."/>
            <person name="MacKenzie S."/>
            <person name="Amaro C."/>
        </authorList>
    </citation>
    <scope>NUCLEOTIDE SEQUENCE</scope>
</reference>
<dbReference type="EMBL" id="GBXM01038879">
    <property type="protein sequence ID" value="JAH69698.1"/>
    <property type="molecule type" value="Transcribed_RNA"/>
</dbReference>
<name>A0A0E9UXJ0_ANGAN</name>
<protein>
    <submittedName>
        <fullName evidence="1">Uncharacterized protein</fullName>
    </submittedName>
</protein>
<proteinExistence type="predicted"/>
<sequence length="22" mass="2571">MFYFLNEHGYKAVAMDTAVCIF</sequence>
<accession>A0A0E9UXJ0</accession>
<reference evidence="1" key="1">
    <citation type="submission" date="2014-11" db="EMBL/GenBank/DDBJ databases">
        <authorList>
            <person name="Amaro Gonzalez C."/>
        </authorList>
    </citation>
    <scope>NUCLEOTIDE SEQUENCE</scope>
</reference>
<dbReference type="AlphaFoldDB" id="A0A0E9UXJ0"/>
<evidence type="ECO:0000313" key="1">
    <source>
        <dbReference type="EMBL" id="JAH69698.1"/>
    </source>
</evidence>